<evidence type="ECO:0000256" key="1">
    <source>
        <dbReference type="SAM" id="MobiDB-lite"/>
    </source>
</evidence>
<comment type="caution">
    <text evidence="2">The sequence shown here is derived from an EMBL/GenBank/DDBJ whole genome shotgun (WGS) entry which is preliminary data.</text>
</comment>
<evidence type="ECO:0000313" key="2">
    <source>
        <dbReference type="EMBL" id="TNN36231.1"/>
    </source>
</evidence>
<sequence>MRLNRLHAAALASGPGPGPGPGPVRTREEGGEARTHQRARRASSDDNSRCRSAVPENRIGTIPELTESLERRLLLRDQRTTTQNDEKTSLLRPEDVKKSGGGGQHRSHRCHQEGTQAARRPEGRSAHSEACQARRLWDERRRSADGPMEREELTAQRQLSLRRQR</sequence>
<accession>A0A4Z2F646</accession>
<feature type="region of interest" description="Disordered" evidence="1">
    <location>
        <begin position="1"/>
        <end position="165"/>
    </location>
</feature>
<feature type="compositionally biased region" description="Basic and acidic residues" evidence="1">
    <location>
        <begin position="25"/>
        <end position="35"/>
    </location>
</feature>
<protein>
    <submittedName>
        <fullName evidence="2">Uncharacterized protein</fullName>
    </submittedName>
</protein>
<gene>
    <name evidence="2" type="ORF">EYF80_053598</name>
</gene>
<proteinExistence type="predicted"/>
<dbReference type="EMBL" id="SRLO01001643">
    <property type="protein sequence ID" value="TNN36231.1"/>
    <property type="molecule type" value="Genomic_DNA"/>
</dbReference>
<name>A0A4Z2F646_9TELE</name>
<reference evidence="2 3" key="1">
    <citation type="submission" date="2019-03" db="EMBL/GenBank/DDBJ databases">
        <title>First draft genome of Liparis tanakae, snailfish: a comprehensive survey of snailfish specific genes.</title>
        <authorList>
            <person name="Kim W."/>
            <person name="Song I."/>
            <person name="Jeong J.-H."/>
            <person name="Kim D."/>
            <person name="Kim S."/>
            <person name="Ryu S."/>
            <person name="Song J.Y."/>
            <person name="Lee S.K."/>
        </authorList>
    </citation>
    <scope>NUCLEOTIDE SEQUENCE [LARGE SCALE GENOMIC DNA]</scope>
    <source>
        <tissue evidence="2">Muscle</tissue>
    </source>
</reference>
<organism evidence="2 3">
    <name type="scientific">Liparis tanakae</name>
    <name type="common">Tanaka's snailfish</name>
    <dbReference type="NCBI Taxonomy" id="230148"/>
    <lineage>
        <taxon>Eukaryota</taxon>
        <taxon>Metazoa</taxon>
        <taxon>Chordata</taxon>
        <taxon>Craniata</taxon>
        <taxon>Vertebrata</taxon>
        <taxon>Euteleostomi</taxon>
        <taxon>Actinopterygii</taxon>
        <taxon>Neopterygii</taxon>
        <taxon>Teleostei</taxon>
        <taxon>Neoteleostei</taxon>
        <taxon>Acanthomorphata</taxon>
        <taxon>Eupercaria</taxon>
        <taxon>Perciformes</taxon>
        <taxon>Cottioidei</taxon>
        <taxon>Cottales</taxon>
        <taxon>Liparidae</taxon>
        <taxon>Liparis</taxon>
    </lineage>
</organism>
<dbReference type="Proteomes" id="UP000314294">
    <property type="component" value="Unassembled WGS sequence"/>
</dbReference>
<feature type="compositionally biased region" description="Basic and acidic residues" evidence="1">
    <location>
        <begin position="68"/>
        <end position="98"/>
    </location>
</feature>
<feature type="compositionally biased region" description="Basic and acidic residues" evidence="1">
    <location>
        <begin position="135"/>
        <end position="154"/>
    </location>
</feature>
<dbReference type="AlphaFoldDB" id="A0A4Z2F646"/>
<keyword evidence="3" id="KW-1185">Reference proteome</keyword>
<evidence type="ECO:0000313" key="3">
    <source>
        <dbReference type="Proteomes" id="UP000314294"/>
    </source>
</evidence>
<dbReference type="OrthoDB" id="8062037at2759"/>